<reference evidence="2" key="1">
    <citation type="submission" date="2020-08" db="EMBL/GenBank/DDBJ databases">
        <title>Paracoccus amoyensis sp. nov., isolated from the surface seawater at coast of Xiamen, Fujian.</title>
        <authorList>
            <person name="Lyu L."/>
        </authorList>
    </citation>
    <scope>NUCLEOTIDE SEQUENCE</scope>
    <source>
        <strain evidence="2">11-3</strain>
    </source>
</reference>
<evidence type="ECO:0000313" key="2">
    <source>
        <dbReference type="EMBL" id="MBC9248023.1"/>
    </source>
</evidence>
<dbReference type="Pfam" id="PF13302">
    <property type="entry name" value="Acetyltransf_3"/>
    <property type="match status" value="1"/>
</dbReference>
<organism evidence="2 3">
    <name type="scientific">Paracoccus amoyensis</name>
    <dbReference type="NCBI Taxonomy" id="2760093"/>
    <lineage>
        <taxon>Bacteria</taxon>
        <taxon>Pseudomonadati</taxon>
        <taxon>Pseudomonadota</taxon>
        <taxon>Alphaproteobacteria</taxon>
        <taxon>Rhodobacterales</taxon>
        <taxon>Paracoccaceae</taxon>
        <taxon>Paracoccus</taxon>
    </lineage>
</organism>
<accession>A0A926G8X1</accession>
<protein>
    <submittedName>
        <fullName evidence="2">GNAT family N-acetyltransferase</fullName>
    </submittedName>
</protein>
<keyword evidence="3" id="KW-1185">Reference proteome</keyword>
<dbReference type="InterPro" id="IPR016181">
    <property type="entry name" value="Acyl_CoA_acyltransferase"/>
</dbReference>
<dbReference type="RefSeq" id="WP_187794497.1">
    <property type="nucleotide sequence ID" value="NZ_JACOQL010000004.1"/>
</dbReference>
<feature type="domain" description="N-acetyltransferase" evidence="1">
    <location>
        <begin position="19"/>
        <end position="154"/>
    </location>
</feature>
<dbReference type="EMBL" id="JACOQL010000004">
    <property type="protein sequence ID" value="MBC9248023.1"/>
    <property type="molecule type" value="Genomic_DNA"/>
</dbReference>
<proteinExistence type="predicted"/>
<dbReference type="Proteomes" id="UP000608594">
    <property type="component" value="Unassembled WGS sequence"/>
</dbReference>
<gene>
    <name evidence="2" type="ORF">H4P12_15195</name>
</gene>
<dbReference type="AlphaFoldDB" id="A0A926G8X1"/>
<sequence length="177" mass="19861">MTSSSIILQAKVPVLETERLILREPRLSDWDAMNAFGLSERSQYVGGPYEEWQNWDALSRGIGHWIMRGYGLWSVEDKASGRIAGRVGVIDHFDWPEPELGWHIYEGFEGKGIAYEAAMTARAHAQGPMGFAPLISQIAHENIRSRKLAERMGAVIEREGVVRGTPCLVYRHPKVSA</sequence>
<dbReference type="PANTHER" id="PTHR43792:SF1">
    <property type="entry name" value="N-ACETYLTRANSFERASE DOMAIN-CONTAINING PROTEIN"/>
    <property type="match status" value="1"/>
</dbReference>
<evidence type="ECO:0000313" key="3">
    <source>
        <dbReference type="Proteomes" id="UP000608594"/>
    </source>
</evidence>
<dbReference type="InterPro" id="IPR000182">
    <property type="entry name" value="GNAT_dom"/>
</dbReference>
<dbReference type="InterPro" id="IPR051531">
    <property type="entry name" value="N-acetyltransferase"/>
</dbReference>
<dbReference type="GO" id="GO:0016747">
    <property type="term" value="F:acyltransferase activity, transferring groups other than amino-acyl groups"/>
    <property type="evidence" value="ECO:0007669"/>
    <property type="project" value="InterPro"/>
</dbReference>
<dbReference type="Gene3D" id="3.40.630.30">
    <property type="match status" value="1"/>
</dbReference>
<comment type="caution">
    <text evidence="2">The sequence shown here is derived from an EMBL/GenBank/DDBJ whole genome shotgun (WGS) entry which is preliminary data.</text>
</comment>
<evidence type="ECO:0000259" key="1">
    <source>
        <dbReference type="Pfam" id="PF13302"/>
    </source>
</evidence>
<name>A0A926G8X1_9RHOB</name>
<dbReference type="PANTHER" id="PTHR43792">
    <property type="entry name" value="GNAT FAMILY, PUTATIVE (AFU_ORTHOLOGUE AFUA_3G00765)-RELATED-RELATED"/>
    <property type="match status" value="1"/>
</dbReference>
<dbReference type="SUPFAM" id="SSF55729">
    <property type="entry name" value="Acyl-CoA N-acyltransferases (Nat)"/>
    <property type="match status" value="1"/>
</dbReference>